<dbReference type="GO" id="GO:0061630">
    <property type="term" value="F:ubiquitin protein ligase activity"/>
    <property type="evidence" value="ECO:0007669"/>
    <property type="project" value="TreeGrafter"/>
</dbReference>
<keyword evidence="6" id="KW-0472">Membrane</keyword>
<sequence length="761" mass="85785">MASNEKLDEIPSIKGLRNIIRMIQCRQCSSLLQSPVRLPCQETVCQACLPPSHKRKYITYPIDKEREQGFYCALKKVDDQVSSPVECGIEHSLADCGLVVALDKVTELFAERMNAVFLSDKILSSDTPFTVDVDNSMNMVLRLNDRSLPLTAAYGSTFVTLYRLAGNGQLPFDTEVDCDPEMASLITLRELDSEVFHDVKQAVKTELDCQICLGLMVDPCTTPCGHSFCQLCLVRILNHSDLCPICRRKLPGSLPSSTENSRLSGLISAFFPLQLEERREALKEDVSGDFNETKVPLFVCTLSFPSMRTFLYVFEPRYRLMITRVMQSTHRRFGMVAPNRAVSHHESDSSNSRLMEYGTILEIDRLTPLGDGRCIIRATGQYRFKVLESTVVDGYDVGEIERVDDISLAEEETREASETGLSAPTEDDEKDEFDRQSTHRLFQIALTYIAKCRANKASWLDRQVYKLYGPPPPDSRIFSYWFASVLPRPEEDRYAVLPITSVRERLKIVTRWIKKLETGEWSSDMMTPEVPRHSSPVSHFSSHIRPVSSSLVATLETVLGTLIIPALLFLAYKLAAKWAASIPNSFSISFSTLPFSFSLTFSYHSSPLSPTEARQQHQTRAREQLDTQRRNFNPDLVFVNPNLMDRENIPTTIILGAVFALCIVKVIRQIVALVKLERGRAERQRRREGEWEAELNNDNAGRVSDVARRQQDGAHRPEVRDVEGDAPARQGSPSAANPAGAHDRLPHDNARTVTISAEERS</sequence>
<keyword evidence="6" id="KW-1133">Transmembrane helix</keyword>
<dbReference type="InterPro" id="IPR046336">
    <property type="entry name" value="Lon_prtase_N_sf"/>
</dbReference>
<accession>A0AAF0ILS3</accession>
<dbReference type="InterPro" id="IPR001841">
    <property type="entry name" value="Znf_RING"/>
</dbReference>
<dbReference type="SUPFAM" id="SSF57850">
    <property type="entry name" value="RING/U-box"/>
    <property type="match status" value="2"/>
</dbReference>
<evidence type="ECO:0000259" key="8">
    <source>
        <dbReference type="PROSITE" id="PS51787"/>
    </source>
</evidence>
<dbReference type="InterPro" id="IPR015947">
    <property type="entry name" value="PUA-like_sf"/>
</dbReference>
<feature type="compositionally biased region" description="Basic and acidic residues" evidence="5">
    <location>
        <begin position="705"/>
        <end position="723"/>
    </location>
</feature>
<dbReference type="CDD" id="cd16514">
    <property type="entry name" value="RING-HC_LONFs_rpt2"/>
    <property type="match status" value="1"/>
</dbReference>
<dbReference type="EMBL" id="CP120628">
    <property type="protein sequence ID" value="WEW59099.1"/>
    <property type="molecule type" value="Genomic_DNA"/>
</dbReference>
<dbReference type="InterPro" id="IPR003111">
    <property type="entry name" value="Lon_prtase_N"/>
</dbReference>
<gene>
    <name evidence="9" type="ORF">PRK78_004568</name>
</gene>
<dbReference type="Pfam" id="PF02190">
    <property type="entry name" value="LON_substr_bdg"/>
    <property type="match status" value="1"/>
</dbReference>
<dbReference type="PROSITE" id="PS50089">
    <property type="entry name" value="ZF_RING_2"/>
    <property type="match status" value="1"/>
</dbReference>
<evidence type="ECO:0000256" key="3">
    <source>
        <dbReference type="ARBA" id="ARBA00022833"/>
    </source>
</evidence>
<dbReference type="InterPro" id="IPR013083">
    <property type="entry name" value="Znf_RING/FYVE/PHD"/>
</dbReference>
<protein>
    <submittedName>
        <fullName evidence="9">Uncharacterized protein</fullName>
    </submittedName>
</protein>
<dbReference type="Pfam" id="PF13923">
    <property type="entry name" value="zf-C3HC4_2"/>
    <property type="match status" value="1"/>
</dbReference>
<dbReference type="GO" id="GO:0008270">
    <property type="term" value="F:zinc ion binding"/>
    <property type="evidence" value="ECO:0007669"/>
    <property type="project" value="UniProtKB-KW"/>
</dbReference>
<proteinExistence type="predicted"/>
<evidence type="ECO:0000256" key="2">
    <source>
        <dbReference type="ARBA" id="ARBA00022771"/>
    </source>
</evidence>
<reference evidence="9" key="1">
    <citation type="submission" date="2023-03" db="EMBL/GenBank/DDBJ databases">
        <title>Emydomyces testavorans Genome Sequence.</title>
        <authorList>
            <person name="Hoyer L."/>
        </authorList>
    </citation>
    <scope>NUCLEOTIDE SEQUENCE</scope>
    <source>
        <strain evidence="9">16-2883</strain>
    </source>
</reference>
<keyword evidence="1" id="KW-0479">Metal-binding</keyword>
<dbReference type="PANTHER" id="PTHR23327:SF42">
    <property type="entry name" value="LON PEPTIDASE N-TERMINAL DOMAIN AND RING FINGER PROTEIN C14F5.10C"/>
    <property type="match status" value="1"/>
</dbReference>
<keyword evidence="3" id="KW-0862">Zinc</keyword>
<evidence type="ECO:0000256" key="1">
    <source>
        <dbReference type="ARBA" id="ARBA00022723"/>
    </source>
</evidence>
<feature type="transmembrane region" description="Helical" evidence="6">
    <location>
        <begin position="551"/>
        <end position="572"/>
    </location>
</feature>
<feature type="transmembrane region" description="Helical" evidence="6">
    <location>
        <begin position="584"/>
        <end position="603"/>
    </location>
</feature>
<dbReference type="SUPFAM" id="SSF88697">
    <property type="entry name" value="PUA domain-like"/>
    <property type="match status" value="1"/>
</dbReference>
<organism evidence="9 10">
    <name type="scientific">Emydomyces testavorans</name>
    <dbReference type="NCBI Taxonomy" id="2070801"/>
    <lineage>
        <taxon>Eukaryota</taxon>
        <taxon>Fungi</taxon>
        <taxon>Dikarya</taxon>
        <taxon>Ascomycota</taxon>
        <taxon>Pezizomycotina</taxon>
        <taxon>Eurotiomycetes</taxon>
        <taxon>Eurotiomycetidae</taxon>
        <taxon>Onygenales</taxon>
        <taxon>Nannizziopsiaceae</taxon>
        <taxon>Emydomyces</taxon>
    </lineage>
</organism>
<evidence type="ECO:0000259" key="7">
    <source>
        <dbReference type="PROSITE" id="PS50089"/>
    </source>
</evidence>
<feature type="domain" description="RING-type" evidence="7">
    <location>
        <begin position="209"/>
        <end position="247"/>
    </location>
</feature>
<dbReference type="Gene3D" id="2.30.130.40">
    <property type="entry name" value="LON domain-like"/>
    <property type="match status" value="1"/>
</dbReference>
<dbReference type="SMART" id="SM00184">
    <property type="entry name" value="RING"/>
    <property type="match status" value="2"/>
</dbReference>
<dbReference type="AlphaFoldDB" id="A0AAF0ILS3"/>
<feature type="domain" description="Lon N-terminal" evidence="8">
    <location>
        <begin position="292"/>
        <end position="517"/>
    </location>
</feature>
<dbReference type="SMART" id="SM00464">
    <property type="entry name" value="LON"/>
    <property type="match status" value="1"/>
</dbReference>
<evidence type="ECO:0000256" key="6">
    <source>
        <dbReference type="SAM" id="Phobius"/>
    </source>
</evidence>
<dbReference type="PROSITE" id="PS00518">
    <property type="entry name" value="ZF_RING_1"/>
    <property type="match status" value="1"/>
</dbReference>
<dbReference type="PROSITE" id="PS51787">
    <property type="entry name" value="LON_N"/>
    <property type="match status" value="1"/>
</dbReference>
<feature type="transmembrane region" description="Helical" evidence="6">
    <location>
        <begin position="653"/>
        <end position="676"/>
    </location>
</feature>
<dbReference type="InterPro" id="IPR017907">
    <property type="entry name" value="Znf_RING_CS"/>
</dbReference>
<evidence type="ECO:0000313" key="10">
    <source>
        <dbReference type="Proteomes" id="UP001219355"/>
    </source>
</evidence>
<keyword evidence="6" id="KW-0812">Transmembrane</keyword>
<feature type="region of interest" description="Disordered" evidence="5">
    <location>
        <begin position="408"/>
        <end position="434"/>
    </location>
</feature>
<evidence type="ECO:0000256" key="4">
    <source>
        <dbReference type="PROSITE-ProRule" id="PRU00175"/>
    </source>
</evidence>
<keyword evidence="2 4" id="KW-0863">Zinc-finger</keyword>
<keyword evidence="10" id="KW-1185">Reference proteome</keyword>
<evidence type="ECO:0000256" key="5">
    <source>
        <dbReference type="SAM" id="MobiDB-lite"/>
    </source>
</evidence>
<name>A0AAF0ILS3_9EURO</name>
<evidence type="ECO:0000313" key="9">
    <source>
        <dbReference type="EMBL" id="WEW59099.1"/>
    </source>
</evidence>
<dbReference type="Gene3D" id="1.20.58.1480">
    <property type="match status" value="1"/>
</dbReference>
<feature type="compositionally biased region" description="Basic and acidic residues" evidence="5">
    <location>
        <begin position="741"/>
        <end position="750"/>
    </location>
</feature>
<dbReference type="Gene3D" id="3.30.40.10">
    <property type="entry name" value="Zinc/RING finger domain, C3HC4 (zinc finger)"/>
    <property type="match status" value="2"/>
</dbReference>
<dbReference type="PANTHER" id="PTHR23327">
    <property type="entry name" value="RING FINGER PROTEIN 127"/>
    <property type="match status" value="1"/>
</dbReference>
<dbReference type="Proteomes" id="UP001219355">
    <property type="component" value="Chromosome 2"/>
</dbReference>
<feature type="region of interest" description="Disordered" evidence="5">
    <location>
        <begin position="682"/>
        <end position="761"/>
    </location>
</feature>